<dbReference type="Proteomes" id="UP001153076">
    <property type="component" value="Unassembled WGS sequence"/>
</dbReference>
<gene>
    <name evidence="2" type="ORF">Cgig2_008085</name>
</gene>
<proteinExistence type="predicted"/>
<dbReference type="PANTHER" id="PTHR34064:SF5">
    <property type="entry name" value="PROTEIN, PUTATIVE-RELATED"/>
    <property type="match status" value="1"/>
</dbReference>
<evidence type="ECO:0000256" key="1">
    <source>
        <dbReference type="SAM" id="Phobius"/>
    </source>
</evidence>
<protein>
    <submittedName>
        <fullName evidence="2">Uncharacterized protein</fullName>
    </submittedName>
</protein>
<dbReference type="AlphaFoldDB" id="A0A9Q1L2I4"/>
<evidence type="ECO:0000313" key="2">
    <source>
        <dbReference type="EMBL" id="KAJ8453201.1"/>
    </source>
</evidence>
<comment type="caution">
    <text evidence="2">The sequence shown here is derived from an EMBL/GenBank/DDBJ whole genome shotgun (WGS) entry which is preliminary data.</text>
</comment>
<reference evidence="2" key="1">
    <citation type="submission" date="2022-04" db="EMBL/GenBank/DDBJ databases">
        <title>Carnegiea gigantea Genome sequencing and assembly v2.</title>
        <authorList>
            <person name="Copetti D."/>
            <person name="Sanderson M.J."/>
            <person name="Burquez A."/>
            <person name="Wojciechowski M.F."/>
        </authorList>
    </citation>
    <scope>NUCLEOTIDE SEQUENCE</scope>
    <source>
        <strain evidence="2">SGP5-SGP5p</strain>
        <tissue evidence="2">Aerial part</tissue>
    </source>
</reference>
<keyword evidence="1" id="KW-0812">Transmembrane</keyword>
<sequence length="186" mass="20505">MATDGGDQVQDCCRILVLAGDDGAGTLNAQCGSPLESQMCTDASVNCHKSVVEERECSDLFSSPCSIHVDIETGSADVSRINQECGSFKTDIALTKPLRRQNSSQAGESIAPLMDHILMLLKFDPKEKQAIERAHEAANNRWRKYKRAASFDSRRVVLLFSILSSMGTIFLIYLTLRVREVSDGYI</sequence>
<dbReference type="EMBL" id="JAKOGI010000001">
    <property type="protein sequence ID" value="KAJ8453201.1"/>
    <property type="molecule type" value="Genomic_DNA"/>
</dbReference>
<organism evidence="2 3">
    <name type="scientific">Carnegiea gigantea</name>
    <dbReference type="NCBI Taxonomy" id="171969"/>
    <lineage>
        <taxon>Eukaryota</taxon>
        <taxon>Viridiplantae</taxon>
        <taxon>Streptophyta</taxon>
        <taxon>Embryophyta</taxon>
        <taxon>Tracheophyta</taxon>
        <taxon>Spermatophyta</taxon>
        <taxon>Magnoliopsida</taxon>
        <taxon>eudicotyledons</taxon>
        <taxon>Gunneridae</taxon>
        <taxon>Pentapetalae</taxon>
        <taxon>Caryophyllales</taxon>
        <taxon>Cactineae</taxon>
        <taxon>Cactaceae</taxon>
        <taxon>Cactoideae</taxon>
        <taxon>Echinocereeae</taxon>
        <taxon>Carnegiea</taxon>
    </lineage>
</organism>
<keyword evidence="1" id="KW-1133">Transmembrane helix</keyword>
<keyword evidence="1" id="KW-0472">Membrane</keyword>
<dbReference type="PANTHER" id="PTHR34064">
    <property type="entry name" value="OS04G0672300 PROTEIN"/>
    <property type="match status" value="1"/>
</dbReference>
<keyword evidence="3" id="KW-1185">Reference proteome</keyword>
<feature type="transmembrane region" description="Helical" evidence="1">
    <location>
        <begin position="156"/>
        <end position="176"/>
    </location>
</feature>
<name>A0A9Q1L2I4_9CARY</name>
<evidence type="ECO:0000313" key="3">
    <source>
        <dbReference type="Proteomes" id="UP001153076"/>
    </source>
</evidence>
<dbReference type="OrthoDB" id="1911818at2759"/>
<accession>A0A9Q1L2I4</accession>